<dbReference type="AlphaFoldDB" id="A0A423GDU9"/>
<evidence type="ECO:0000259" key="2">
    <source>
        <dbReference type="Pfam" id="PF19658"/>
    </source>
</evidence>
<accession>A0A423GDU9</accession>
<proteinExistence type="predicted"/>
<feature type="transmembrane region" description="Helical" evidence="1">
    <location>
        <begin position="232"/>
        <end position="251"/>
    </location>
</feature>
<feature type="domain" description="DUF6161" evidence="2">
    <location>
        <begin position="183"/>
        <end position="347"/>
    </location>
</feature>
<organism evidence="3 4">
    <name type="scientific">Pseudomonas brassicacearum</name>
    <dbReference type="NCBI Taxonomy" id="930166"/>
    <lineage>
        <taxon>Bacteria</taxon>
        <taxon>Pseudomonadati</taxon>
        <taxon>Pseudomonadota</taxon>
        <taxon>Gammaproteobacteria</taxon>
        <taxon>Pseudomonadales</taxon>
        <taxon>Pseudomonadaceae</taxon>
        <taxon>Pseudomonas</taxon>
    </lineage>
</organism>
<feature type="transmembrane region" description="Helical" evidence="1">
    <location>
        <begin position="271"/>
        <end position="289"/>
    </location>
</feature>
<comment type="caution">
    <text evidence="3">The sequence shown here is derived from an EMBL/GenBank/DDBJ whole genome shotgun (WGS) entry which is preliminary data.</text>
</comment>
<dbReference type="EMBL" id="MOBC01000005">
    <property type="protein sequence ID" value="ROM85014.1"/>
    <property type="molecule type" value="Genomic_DNA"/>
</dbReference>
<protein>
    <recommendedName>
        <fullName evidence="2">DUF6161 domain-containing protein</fullName>
    </recommendedName>
</protein>
<evidence type="ECO:0000313" key="3">
    <source>
        <dbReference type="EMBL" id="ROM85014.1"/>
    </source>
</evidence>
<keyword evidence="1" id="KW-0472">Membrane</keyword>
<sequence>MNEAARTLITLNGERYVFESIAAKCEFMKNELSFWKAQHEALQVKNMSAKHQAFENLASSLAVLRYQIEVNENDFIYDDQPEERLSDVWLYSESPATRKWLELHAQQPAVAEGFYDGIFLGKSEHLDSFDHLTGYLAAYEFKLPLESAFTGRAAAQTLALRDVHSKFFKAKARLTRKAEKELNTFSDWHKTEKEDWTQRFTTLEATYREKLRLEGPATYWAKKASEHQTRGYIWTGVLGVILFVSVIWLWTSFNIWLSGARTPVGLSQIEGALIFVSLLSTLAFTVRTLSKLIFSAFHLQRDAEEREQLTHLYLSLNNDTQVDEESRKIILQSLFSRSETGLISNESGPTMPGLTDLLSTLKKG</sequence>
<dbReference type="Pfam" id="PF19658">
    <property type="entry name" value="DUF6161"/>
    <property type="match status" value="1"/>
</dbReference>
<keyword evidence="1" id="KW-1133">Transmembrane helix</keyword>
<dbReference type="RefSeq" id="WP_053007373.1">
    <property type="nucleotide sequence ID" value="NZ_MOBC01000005.1"/>
</dbReference>
<gene>
    <name evidence="3" type="ORF">BK652_10590</name>
</gene>
<reference evidence="3 4" key="1">
    <citation type="submission" date="2016-10" db="EMBL/GenBank/DDBJ databases">
        <title>Comparative genome analysis of multiple Pseudomonas spp. focuses on biocontrol and plant growth promoting traits.</title>
        <authorList>
            <person name="Tao X.-Y."/>
            <person name="Taylor C.G."/>
        </authorList>
    </citation>
    <scope>NUCLEOTIDE SEQUENCE [LARGE SCALE GENOMIC DNA]</scope>
    <source>
        <strain evidence="3 4">Wood3</strain>
    </source>
</reference>
<evidence type="ECO:0000256" key="1">
    <source>
        <dbReference type="SAM" id="Phobius"/>
    </source>
</evidence>
<name>A0A423GDU9_9PSED</name>
<evidence type="ECO:0000313" key="4">
    <source>
        <dbReference type="Proteomes" id="UP000284049"/>
    </source>
</evidence>
<keyword evidence="1" id="KW-0812">Transmembrane</keyword>
<dbReference type="Proteomes" id="UP000284049">
    <property type="component" value="Unassembled WGS sequence"/>
</dbReference>
<dbReference type="InterPro" id="IPR046159">
    <property type="entry name" value="DUF6161"/>
</dbReference>